<gene>
    <name evidence="2" type="ORF">EMK97_15585</name>
</gene>
<name>A0A4P6P6B2_9GAMM</name>
<feature type="chain" id="PRO_5020750793" evidence="1">
    <location>
        <begin position="24"/>
        <end position="141"/>
    </location>
</feature>
<sequence>MQQLIAKIVIVLLVSLSVNPALAATVASFVQVNYPSLALTDNKLNNVEVIHCIDKSPLKVSLANWLKQKQAQQTLLGQLIAQLTLPFDEQVKQAQLHWQQQLVAIKVQADVFTSLKTRQYQLADLPVRFQAPLETPEHSLT</sequence>
<dbReference type="AlphaFoldDB" id="A0A4P6P6B2"/>
<evidence type="ECO:0000256" key="1">
    <source>
        <dbReference type="SAM" id="SignalP"/>
    </source>
</evidence>
<proteinExistence type="predicted"/>
<dbReference type="Proteomes" id="UP000290244">
    <property type="component" value="Chromosome"/>
</dbReference>
<keyword evidence="3" id="KW-1185">Reference proteome</keyword>
<feature type="signal peptide" evidence="1">
    <location>
        <begin position="1"/>
        <end position="23"/>
    </location>
</feature>
<organism evidence="2 3">
    <name type="scientific">Litorilituus sediminis</name>
    <dbReference type="NCBI Taxonomy" id="718192"/>
    <lineage>
        <taxon>Bacteria</taxon>
        <taxon>Pseudomonadati</taxon>
        <taxon>Pseudomonadota</taxon>
        <taxon>Gammaproteobacteria</taxon>
        <taxon>Alteromonadales</taxon>
        <taxon>Colwelliaceae</taxon>
        <taxon>Litorilituus</taxon>
    </lineage>
</organism>
<dbReference type="KEGG" id="lsd:EMK97_15585"/>
<evidence type="ECO:0000313" key="2">
    <source>
        <dbReference type="EMBL" id="QBG37043.1"/>
    </source>
</evidence>
<dbReference type="EMBL" id="CP034759">
    <property type="protein sequence ID" value="QBG37043.1"/>
    <property type="molecule type" value="Genomic_DNA"/>
</dbReference>
<protein>
    <submittedName>
        <fullName evidence="2">Uncharacterized protein</fullName>
    </submittedName>
</protein>
<dbReference type="RefSeq" id="WP_130603712.1">
    <property type="nucleotide sequence ID" value="NZ_CP034759.1"/>
</dbReference>
<evidence type="ECO:0000313" key="3">
    <source>
        <dbReference type="Proteomes" id="UP000290244"/>
    </source>
</evidence>
<reference evidence="2 3" key="1">
    <citation type="submission" date="2018-12" db="EMBL/GenBank/DDBJ databases">
        <title>Complete genome of Litorilituus sediminis.</title>
        <authorList>
            <person name="Liu A."/>
            <person name="Rong J."/>
        </authorList>
    </citation>
    <scope>NUCLEOTIDE SEQUENCE [LARGE SCALE GENOMIC DNA]</scope>
    <source>
        <strain evidence="2 3">JCM 17549</strain>
    </source>
</reference>
<accession>A0A4P6P6B2</accession>
<keyword evidence="1" id="KW-0732">Signal</keyword>